<feature type="domain" description="SusD-like N-terminal" evidence="8">
    <location>
        <begin position="102"/>
        <end position="204"/>
    </location>
</feature>
<dbReference type="Gene3D" id="1.25.40.390">
    <property type="match status" value="1"/>
</dbReference>
<dbReference type="Pfam" id="PF14322">
    <property type="entry name" value="SusD-like_3"/>
    <property type="match status" value="1"/>
</dbReference>
<evidence type="ECO:0000313" key="9">
    <source>
        <dbReference type="EMBL" id="MTU68889.1"/>
    </source>
</evidence>
<keyword evidence="3 6" id="KW-0732">Signal</keyword>
<dbReference type="InterPro" id="IPR012944">
    <property type="entry name" value="SusD_RagB_dom"/>
</dbReference>
<dbReference type="Proteomes" id="UP000285173">
    <property type="component" value="Unassembled WGS sequence"/>
</dbReference>
<feature type="domain" description="RagB/SusD" evidence="7">
    <location>
        <begin position="266"/>
        <end position="581"/>
    </location>
</feature>
<feature type="chain" id="PRO_5043188002" evidence="6">
    <location>
        <begin position="23"/>
        <end position="587"/>
    </location>
</feature>
<evidence type="ECO:0000256" key="1">
    <source>
        <dbReference type="ARBA" id="ARBA00004442"/>
    </source>
</evidence>
<dbReference type="EMBL" id="QSEF01000008">
    <property type="protein sequence ID" value="RGZ49088.1"/>
    <property type="molecule type" value="Genomic_DNA"/>
</dbReference>
<reference evidence="10 11" key="1">
    <citation type="submission" date="2018-08" db="EMBL/GenBank/DDBJ databases">
        <title>A genome reference for cultivated species of the human gut microbiota.</title>
        <authorList>
            <person name="Zou Y."/>
            <person name="Xue W."/>
            <person name="Luo G."/>
        </authorList>
    </citation>
    <scope>NUCLEOTIDE SEQUENCE [LARGE SCALE GENOMIC DNA]</scope>
    <source>
        <strain evidence="10 11">AM50-15</strain>
    </source>
</reference>
<dbReference type="EMBL" id="WNDA01000009">
    <property type="protein sequence ID" value="MTU68889.1"/>
    <property type="molecule type" value="Genomic_DNA"/>
</dbReference>
<protein>
    <submittedName>
        <fullName evidence="10">RagB/SusD family nutrient uptake outer membrane protein</fullName>
    </submittedName>
</protein>
<dbReference type="SUPFAM" id="SSF48452">
    <property type="entry name" value="TPR-like"/>
    <property type="match status" value="1"/>
</dbReference>
<dbReference type="Proteomes" id="UP000448908">
    <property type="component" value="Unassembled WGS sequence"/>
</dbReference>
<evidence type="ECO:0000256" key="4">
    <source>
        <dbReference type="ARBA" id="ARBA00023136"/>
    </source>
</evidence>
<gene>
    <name evidence="10" type="ORF">DW986_06975</name>
    <name evidence="9" type="ORF">GMD92_07310</name>
</gene>
<organism evidence="10 11">
    <name type="scientific">Parabacteroides merdae</name>
    <dbReference type="NCBI Taxonomy" id="46503"/>
    <lineage>
        <taxon>Bacteria</taxon>
        <taxon>Pseudomonadati</taxon>
        <taxon>Bacteroidota</taxon>
        <taxon>Bacteroidia</taxon>
        <taxon>Bacteroidales</taxon>
        <taxon>Tannerellaceae</taxon>
        <taxon>Parabacteroides</taxon>
    </lineage>
</organism>
<comment type="similarity">
    <text evidence="2">Belongs to the SusD family.</text>
</comment>
<evidence type="ECO:0000256" key="2">
    <source>
        <dbReference type="ARBA" id="ARBA00006275"/>
    </source>
</evidence>
<dbReference type="RefSeq" id="WP_005649000.1">
    <property type="nucleotide sequence ID" value="NZ_CP072229.1"/>
</dbReference>
<evidence type="ECO:0000313" key="12">
    <source>
        <dbReference type="Proteomes" id="UP000448908"/>
    </source>
</evidence>
<dbReference type="AlphaFoldDB" id="A0A3R6DFL2"/>
<evidence type="ECO:0000313" key="10">
    <source>
        <dbReference type="EMBL" id="RGZ49088.1"/>
    </source>
</evidence>
<accession>A0A3R6DFL2</accession>
<reference evidence="9 12" key="2">
    <citation type="journal article" date="2019" name="Nat. Med.">
        <title>A library of human gut bacterial isolates paired with longitudinal multiomics data enables mechanistic microbiome research.</title>
        <authorList>
            <person name="Poyet M."/>
            <person name="Groussin M."/>
            <person name="Gibbons S.M."/>
            <person name="Avila-Pacheco J."/>
            <person name="Jiang X."/>
            <person name="Kearney S.M."/>
            <person name="Perrotta A.R."/>
            <person name="Berdy B."/>
            <person name="Zhao S."/>
            <person name="Lieberman T.D."/>
            <person name="Swanson P.K."/>
            <person name="Smith M."/>
            <person name="Roesemann S."/>
            <person name="Alexander J.E."/>
            <person name="Rich S.A."/>
            <person name="Livny J."/>
            <person name="Vlamakis H."/>
            <person name="Clish C."/>
            <person name="Bullock K."/>
            <person name="Deik A."/>
            <person name="Scott J."/>
            <person name="Pierce K.A."/>
            <person name="Xavier R.J."/>
            <person name="Alm E.J."/>
        </authorList>
    </citation>
    <scope>NUCLEOTIDE SEQUENCE [LARGE SCALE GENOMIC DNA]</scope>
    <source>
        <strain evidence="9 12">BIOML-A16</strain>
    </source>
</reference>
<comment type="subcellular location">
    <subcellularLocation>
        <location evidence="1">Cell outer membrane</location>
    </subcellularLocation>
</comment>
<dbReference type="InterPro" id="IPR011990">
    <property type="entry name" value="TPR-like_helical_dom_sf"/>
</dbReference>
<dbReference type="InterPro" id="IPR033985">
    <property type="entry name" value="SusD-like_N"/>
</dbReference>
<evidence type="ECO:0000259" key="7">
    <source>
        <dbReference type="Pfam" id="PF07980"/>
    </source>
</evidence>
<evidence type="ECO:0000259" key="8">
    <source>
        <dbReference type="Pfam" id="PF14322"/>
    </source>
</evidence>
<evidence type="ECO:0000256" key="3">
    <source>
        <dbReference type="ARBA" id="ARBA00022729"/>
    </source>
</evidence>
<keyword evidence="5" id="KW-0998">Cell outer membrane</keyword>
<keyword evidence="4" id="KW-0472">Membrane</keyword>
<evidence type="ECO:0000256" key="5">
    <source>
        <dbReference type="ARBA" id="ARBA00023237"/>
    </source>
</evidence>
<dbReference type="PROSITE" id="PS51257">
    <property type="entry name" value="PROKAR_LIPOPROTEIN"/>
    <property type="match status" value="1"/>
</dbReference>
<name>A0A3R6DFL2_9BACT</name>
<comment type="caution">
    <text evidence="10">The sequence shown here is derived from an EMBL/GenBank/DDBJ whole genome shotgun (WGS) entry which is preliminary data.</text>
</comment>
<evidence type="ECO:0000256" key="6">
    <source>
        <dbReference type="SAM" id="SignalP"/>
    </source>
</evidence>
<dbReference type="GO" id="GO:0009279">
    <property type="term" value="C:cell outer membrane"/>
    <property type="evidence" value="ECO:0007669"/>
    <property type="project" value="UniProtKB-SubCell"/>
</dbReference>
<sequence>MNKLCKYSMIVLAAFAMVGCTGMEQYPLDAISPETFFNTGNDLQLYTNSFYNMLPSAGGVYNEAIDNVVKQDLADELQGGSRRLVPASGGGWSWGNLRNINFYLQNSSKCKDENARTRYDAVARFFRAYFYFDMVKRFGDVPWYSEVISDKDWDKLQAPRTPRTVVLDSVMADINYAIDHLPEVKTVNEISRWTALALKSRICLFEGTFRKYHTEFKLPEYEAFLDNAIAASKELIERSGYKLYNTGHPESDYLNLFASLNANEDEIILARAFSDELQVYHNLNYYTMTASYGRPGLEKRLVNSYLMRDGSRFTDIAGYDKMEFYDEMQNRDYRLSQTVRTPGYMRIGGITTLVPEFGSTVTGYQMIKFVASADYDTYNKSVTDMPIFRYAEVLLNYAEAKAERGTLTQADLDLSIFPIRERAGMPALDMAAANADPDPYQANLYKQVNGENKGVILEIRRERRIELVMESFRWDDVIRWKEGQTLVEQFKGMYFPGPGVYDLDRDGKIDVCLYDGKKPDSGKDIQYLKIGSDVMLENGSSGNIVVNPHLSKEWDENRDYLYPIPSNERSLNPHLTQNPGWNDGLDF</sequence>
<feature type="signal peptide" evidence="6">
    <location>
        <begin position="1"/>
        <end position="22"/>
    </location>
</feature>
<dbReference type="Pfam" id="PF07980">
    <property type="entry name" value="SusD_RagB"/>
    <property type="match status" value="1"/>
</dbReference>
<evidence type="ECO:0000313" key="11">
    <source>
        <dbReference type="Proteomes" id="UP000285173"/>
    </source>
</evidence>
<proteinExistence type="inferred from homology"/>